<protein>
    <recommendedName>
        <fullName evidence="2">Small ribosomal subunit protein mS35 mitochondrial conserved domain-containing protein</fullName>
    </recommendedName>
</protein>
<evidence type="ECO:0000313" key="4">
    <source>
        <dbReference type="Proteomes" id="UP000800038"/>
    </source>
</evidence>
<dbReference type="EMBL" id="ML976065">
    <property type="protein sequence ID" value="KAF1940330.1"/>
    <property type="molecule type" value="Genomic_DNA"/>
</dbReference>
<dbReference type="GO" id="GO:0003735">
    <property type="term" value="F:structural constituent of ribosome"/>
    <property type="evidence" value="ECO:0007669"/>
    <property type="project" value="InterPro"/>
</dbReference>
<sequence length="382" mass="42830">MASTTRRLLLQSRQCPSRIRCRASPKHTAQWQRPLSTTTRRCADGTTKEGSASAANTKALAEPLDDITPTISSSKPSKADRDAAMLSALQQSLSELDPDFVADALRKGKQGIPIQGDDGLTLDKDEDFDIEEDDKRRTAVGFWAEGEESMGPDEDYYGDDITSHGHGELEKHRELREYARLIAWELPLLSHLARPFEIPTSATPFRFRYTSYLGESHPATNKVVVEFSPSDLSTTHSLTPVQVSKMIKLAGPRYNPSTSIIKLSCEQFDTQSQNKRFLGETITGLIKEAQDSKETFEDVPFDFRHHKPKARFAFPKEWVLTAERKQYLAEKRRSVAQMEDQRLNNGELVDGKTVIETSLPFMEQVQQTETVAVGGARGKALR</sequence>
<feature type="domain" description="Small ribosomal subunit protein mS35 mitochondrial conserved" evidence="2">
    <location>
        <begin position="195"/>
        <end position="318"/>
    </location>
</feature>
<dbReference type="GO" id="GO:0005763">
    <property type="term" value="C:mitochondrial small ribosomal subunit"/>
    <property type="evidence" value="ECO:0007669"/>
    <property type="project" value="TreeGrafter"/>
</dbReference>
<evidence type="ECO:0000256" key="1">
    <source>
        <dbReference type="SAM" id="MobiDB-lite"/>
    </source>
</evidence>
<dbReference type="InterPro" id="IPR019349">
    <property type="entry name" value="Ribosomal_mS35_mit"/>
</dbReference>
<dbReference type="PANTHER" id="PTHR13490">
    <property type="entry name" value="MITOCHONDRIAL 28S RIBOSOMAL PROTEIN S28"/>
    <property type="match status" value="1"/>
</dbReference>
<accession>A0A6A5SKX6</accession>
<dbReference type="GO" id="GO:0032543">
    <property type="term" value="P:mitochondrial translation"/>
    <property type="evidence" value="ECO:0007669"/>
    <property type="project" value="InterPro"/>
</dbReference>
<proteinExistence type="predicted"/>
<dbReference type="PANTHER" id="PTHR13490:SF0">
    <property type="entry name" value="SMALL RIBOSOMAL SUBUNIT PROTEIN MS35"/>
    <property type="match status" value="1"/>
</dbReference>
<evidence type="ECO:0000259" key="2">
    <source>
        <dbReference type="Pfam" id="PF10213"/>
    </source>
</evidence>
<dbReference type="Pfam" id="PF10213">
    <property type="entry name" value="MRP-S28"/>
    <property type="match status" value="1"/>
</dbReference>
<evidence type="ECO:0000313" key="3">
    <source>
        <dbReference type="EMBL" id="KAF1940330.1"/>
    </source>
</evidence>
<keyword evidence="4" id="KW-1185">Reference proteome</keyword>
<dbReference type="OrthoDB" id="283424at2759"/>
<feature type="region of interest" description="Disordered" evidence="1">
    <location>
        <begin position="33"/>
        <end position="55"/>
    </location>
</feature>
<gene>
    <name evidence="3" type="ORF">EJ02DRAFT_513242</name>
</gene>
<dbReference type="InterPro" id="IPR039848">
    <property type="entry name" value="Ribosomal_mS35_mt"/>
</dbReference>
<dbReference type="Proteomes" id="UP000800038">
    <property type="component" value="Unassembled WGS sequence"/>
</dbReference>
<organism evidence="3 4">
    <name type="scientific">Clathrospora elynae</name>
    <dbReference type="NCBI Taxonomy" id="706981"/>
    <lineage>
        <taxon>Eukaryota</taxon>
        <taxon>Fungi</taxon>
        <taxon>Dikarya</taxon>
        <taxon>Ascomycota</taxon>
        <taxon>Pezizomycotina</taxon>
        <taxon>Dothideomycetes</taxon>
        <taxon>Pleosporomycetidae</taxon>
        <taxon>Pleosporales</taxon>
        <taxon>Diademaceae</taxon>
        <taxon>Clathrospora</taxon>
    </lineage>
</organism>
<reference evidence="3" key="1">
    <citation type="journal article" date="2020" name="Stud. Mycol.">
        <title>101 Dothideomycetes genomes: a test case for predicting lifestyles and emergence of pathogens.</title>
        <authorList>
            <person name="Haridas S."/>
            <person name="Albert R."/>
            <person name="Binder M."/>
            <person name="Bloem J."/>
            <person name="Labutti K."/>
            <person name="Salamov A."/>
            <person name="Andreopoulos B."/>
            <person name="Baker S."/>
            <person name="Barry K."/>
            <person name="Bills G."/>
            <person name="Bluhm B."/>
            <person name="Cannon C."/>
            <person name="Castanera R."/>
            <person name="Culley D."/>
            <person name="Daum C."/>
            <person name="Ezra D."/>
            <person name="Gonzalez J."/>
            <person name="Henrissat B."/>
            <person name="Kuo A."/>
            <person name="Liang C."/>
            <person name="Lipzen A."/>
            <person name="Lutzoni F."/>
            <person name="Magnuson J."/>
            <person name="Mondo S."/>
            <person name="Nolan M."/>
            <person name="Ohm R."/>
            <person name="Pangilinan J."/>
            <person name="Park H.-J."/>
            <person name="Ramirez L."/>
            <person name="Alfaro M."/>
            <person name="Sun H."/>
            <person name="Tritt A."/>
            <person name="Yoshinaga Y."/>
            <person name="Zwiers L.-H."/>
            <person name="Turgeon B."/>
            <person name="Goodwin S."/>
            <person name="Spatafora J."/>
            <person name="Crous P."/>
            <person name="Grigoriev I."/>
        </authorList>
    </citation>
    <scope>NUCLEOTIDE SEQUENCE</scope>
    <source>
        <strain evidence="3">CBS 161.51</strain>
    </source>
</reference>
<name>A0A6A5SKX6_9PLEO</name>
<dbReference type="AlphaFoldDB" id="A0A6A5SKX6"/>